<dbReference type="PANTHER" id="PTHR31493:SF1">
    <property type="entry name" value="PROTEIN C19ORF12"/>
    <property type="match status" value="1"/>
</dbReference>
<dbReference type="AlphaFoldDB" id="A0AA39KZX7"/>
<sequence length="146" mass="16130">MSRKNRQIAGFKELELFEKICSIMELQSMRVTVSSSMKSGILVGSATALGALLLGPRGAAVAGVLGSLATSYMMDGTFKSVPQIIMTELTDEQRYALFKDIVNFLIYSDIMNIAMLVIRLKAGDVTLINDLVKLIRKFLQEIDYDV</sequence>
<evidence type="ECO:0000256" key="1">
    <source>
        <dbReference type="ARBA" id="ARBA00029457"/>
    </source>
</evidence>
<dbReference type="Proteomes" id="UP001168972">
    <property type="component" value="Unassembled WGS sequence"/>
</dbReference>
<comment type="similarity">
    <text evidence="1">Belongs to the C19orf12 family.</text>
</comment>
<reference evidence="2" key="1">
    <citation type="journal article" date="2023" name="bioRxiv">
        <title>Scaffold-level genome assemblies of two parasitoid biocontrol wasps reveal the parthenogenesis mechanism and an associated novel virus.</title>
        <authorList>
            <person name="Inwood S."/>
            <person name="Skelly J."/>
            <person name="Guhlin J."/>
            <person name="Harrop T."/>
            <person name="Goldson S."/>
            <person name="Dearden P."/>
        </authorList>
    </citation>
    <scope>NUCLEOTIDE SEQUENCE</scope>
    <source>
        <strain evidence="2">Lincoln</strain>
        <tissue evidence="2">Whole body</tissue>
    </source>
</reference>
<evidence type="ECO:0000313" key="2">
    <source>
        <dbReference type="EMBL" id="KAK0179920.1"/>
    </source>
</evidence>
<gene>
    <name evidence="2" type="ORF">PV327_005618</name>
</gene>
<organism evidence="2 3">
    <name type="scientific">Microctonus hyperodae</name>
    <name type="common">Parasitoid wasp</name>
    <dbReference type="NCBI Taxonomy" id="165561"/>
    <lineage>
        <taxon>Eukaryota</taxon>
        <taxon>Metazoa</taxon>
        <taxon>Ecdysozoa</taxon>
        <taxon>Arthropoda</taxon>
        <taxon>Hexapoda</taxon>
        <taxon>Insecta</taxon>
        <taxon>Pterygota</taxon>
        <taxon>Neoptera</taxon>
        <taxon>Endopterygota</taxon>
        <taxon>Hymenoptera</taxon>
        <taxon>Apocrita</taxon>
        <taxon>Ichneumonoidea</taxon>
        <taxon>Braconidae</taxon>
        <taxon>Euphorinae</taxon>
        <taxon>Microctonus</taxon>
    </lineage>
</organism>
<name>A0AA39KZX7_MICHY</name>
<dbReference type="InterPro" id="IPR033369">
    <property type="entry name" value="C19orf12"/>
</dbReference>
<dbReference type="EMBL" id="JAQQBR010000003">
    <property type="protein sequence ID" value="KAK0179920.1"/>
    <property type="molecule type" value="Genomic_DNA"/>
</dbReference>
<keyword evidence="3" id="KW-1185">Reference proteome</keyword>
<accession>A0AA39KZX7</accession>
<protein>
    <submittedName>
        <fullName evidence="2">Uncharacterized protein</fullName>
    </submittedName>
</protein>
<dbReference type="Pfam" id="PF20721">
    <property type="entry name" value="C19orf12"/>
    <property type="match status" value="1"/>
</dbReference>
<reference evidence="2" key="2">
    <citation type="submission" date="2023-03" db="EMBL/GenBank/DDBJ databases">
        <authorList>
            <person name="Inwood S.N."/>
            <person name="Skelly J.G."/>
            <person name="Guhlin J."/>
            <person name="Harrop T.W.R."/>
            <person name="Goldson S.G."/>
            <person name="Dearden P.K."/>
        </authorList>
    </citation>
    <scope>NUCLEOTIDE SEQUENCE</scope>
    <source>
        <strain evidence="2">Lincoln</strain>
        <tissue evidence="2">Whole body</tissue>
    </source>
</reference>
<evidence type="ECO:0000313" key="3">
    <source>
        <dbReference type="Proteomes" id="UP001168972"/>
    </source>
</evidence>
<dbReference type="PANTHER" id="PTHR31493">
    <property type="entry name" value="NAZO FAMILY MEMBER"/>
    <property type="match status" value="1"/>
</dbReference>
<proteinExistence type="inferred from homology"/>
<comment type="caution">
    <text evidence="2">The sequence shown here is derived from an EMBL/GenBank/DDBJ whole genome shotgun (WGS) entry which is preliminary data.</text>
</comment>